<evidence type="ECO:0000259" key="9">
    <source>
        <dbReference type="PROSITE" id="PS50929"/>
    </source>
</evidence>
<dbReference type="Gene3D" id="3.40.50.300">
    <property type="entry name" value="P-loop containing nucleotide triphosphate hydrolases"/>
    <property type="match status" value="1"/>
</dbReference>
<proteinExistence type="predicted"/>
<dbReference type="InterPro" id="IPR003593">
    <property type="entry name" value="AAA+_ATPase"/>
</dbReference>
<dbReference type="PROSITE" id="PS00211">
    <property type="entry name" value="ABC_TRANSPORTER_1"/>
    <property type="match status" value="1"/>
</dbReference>
<evidence type="ECO:0000256" key="1">
    <source>
        <dbReference type="ARBA" id="ARBA00004651"/>
    </source>
</evidence>
<dbReference type="InterPro" id="IPR017871">
    <property type="entry name" value="ABC_transporter-like_CS"/>
</dbReference>
<reference evidence="11" key="1">
    <citation type="journal article" date="2019" name="Int. J. Syst. Evol. Microbiol.">
        <title>The Global Catalogue of Microorganisms (GCM) 10K type strain sequencing project: providing services to taxonomists for standard genome sequencing and annotation.</title>
        <authorList>
            <consortium name="The Broad Institute Genomics Platform"/>
            <consortium name="The Broad Institute Genome Sequencing Center for Infectious Disease"/>
            <person name="Wu L."/>
            <person name="Ma J."/>
        </authorList>
    </citation>
    <scope>NUCLEOTIDE SEQUENCE [LARGE SCALE GENOMIC DNA]</scope>
    <source>
        <strain evidence="11">JCM 14370</strain>
    </source>
</reference>
<evidence type="ECO:0000259" key="8">
    <source>
        <dbReference type="PROSITE" id="PS50893"/>
    </source>
</evidence>
<evidence type="ECO:0000256" key="6">
    <source>
        <dbReference type="ARBA" id="ARBA00023136"/>
    </source>
</evidence>
<dbReference type="InterPro" id="IPR027417">
    <property type="entry name" value="P-loop_NTPase"/>
</dbReference>
<dbReference type="SUPFAM" id="SSF52540">
    <property type="entry name" value="P-loop containing nucleoside triphosphate hydrolases"/>
    <property type="match status" value="1"/>
</dbReference>
<dbReference type="GO" id="GO:0005524">
    <property type="term" value="F:ATP binding"/>
    <property type="evidence" value="ECO:0007669"/>
    <property type="project" value="UniProtKB-KW"/>
</dbReference>
<comment type="caution">
    <text evidence="10">The sequence shown here is derived from an EMBL/GenBank/DDBJ whole genome shotgun (WGS) entry which is preliminary data.</text>
</comment>
<dbReference type="PANTHER" id="PTHR43394:SF1">
    <property type="entry name" value="ATP-BINDING CASSETTE SUB-FAMILY B MEMBER 10, MITOCHONDRIAL"/>
    <property type="match status" value="1"/>
</dbReference>
<dbReference type="InterPro" id="IPR003439">
    <property type="entry name" value="ABC_transporter-like_ATP-bd"/>
</dbReference>
<evidence type="ECO:0000313" key="11">
    <source>
        <dbReference type="Proteomes" id="UP000632222"/>
    </source>
</evidence>
<evidence type="ECO:0000256" key="4">
    <source>
        <dbReference type="ARBA" id="ARBA00022840"/>
    </source>
</evidence>
<feature type="domain" description="ABC transporter" evidence="8">
    <location>
        <begin position="340"/>
        <end position="574"/>
    </location>
</feature>
<feature type="transmembrane region" description="Helical" evidence="7">
    <location>
        <begin position="279"/>
        <end position="304"/>
    </location>
</feature>
<keyword evidence="2 7" id="KW-0812">Transmembrane</keyword>
<evidence type="ECO:0000256" key="3">
    <source>
        <dbReference type="ARBA" id="ARBA00022741"/>
    </source>
</evidence>
<feature type="transmembrane region" description="Helical" evidence="7">
    <location>
        <begin position="60"/>
        <end position="80"/>
    </location>
</feature>
<dbReference type="InterPro" id="IPR039421">
    <property type="entry name" value="Type_1_exporter"/>
</dbReference>
<evidence type="ECO:0000256" key="5">
    <source>
        <dbReference type="ARBA" id="ARBA00022989"/>
    </source>
</evidence>
<keyword evidence="5 7" id="KW-1133">Transmembrane helix</keyword>
<dbReference type="SUPFAM" id="SSF90123">
    <property type="entry name" value="ABC transporter transmembrane region"/>
    <property type="match status" value="1"/>
</dbReference>
<feature type="transmembrane region" description="Helical" evidence="7">
    <location>
        <begin position="133"/>
        <end position="157"/>
    </location>
</feature>
<evidence type="ECO:0000256" key="2">
    <source>
        <dbReference type="ARBA" id="ARBA00022692"/>
    </source>
</evidence>
<evidence type="ECO:0000313" key="10">
    <source>
        <dbReference type="EMBL" id="GGJ27558.1"/>
    </source>
</evidence>
<keyword evidence="4 10" id="KW-0067">ATP-binding</keyword>
<keyword evidence="6 7" id="KW-0472">Membrane</keyword>
<organism evidence="10 11">
    <name type="scientific">Deinococcus roseus</name>
    <dbReference type="NCBI Taxonomy" id="392414"/>
    <lineage>
        <taxon>Bacteria</taxon>
        <taxon>Thermotogati</taxon>
        <taxon>Deinococcota</taxon>
        <taxon>Deinococci</taxon>
        <taxon>Deinococcales</taxon>
        <taxon>Deinococcaceae</taxon>
        <taxon>Deinococcus</taxon>
    </lineage>
</organism>
<accession>A0ABQ2CWF5</accession>
<dbReference type="Pfam" id="PF00005">
    <property type="entry name" value="ABC_tran"/>
    <property type="match status" value="1"/>
</dbReference>
<dbReference type="PANTHER" id="PTHR43394">
    <property type="entry name" value="ATP-DEPENDENT PERMEASE MDL1, MITOCHONDRIAL"/>
    <property type="match status" value="1"/>
</dbReference>
<evidence type="ECO:0000256" key="7">
    <source>
        <dbReference type="SAM" id="Phobius"/>
    </source>
</evidence>
<dbReference type="Gene3D" id="1.20.1560.10">
    <property type="entry name" value="ABC transporter type 1, transmembrane domain"/>
    <property type="match status" value="1"/>
</dbReference>
<feature type="transmembrane region" description="Helical" evidence="7">
    <location>
        <begin position="163"/>
        <end position="182"/>
    </location>
</feature>
<dbReference type="InterPro" id="IPR036640">
    <property type="entry name" value="ABC1_TM_sf"/>
</dbReference>
<feature type="domain" description="ABC transmembrane type-1" evidence="9">
    <location>
        <begin position="24"/>
        <end position="306"/>
    </location>
</feature>
<keyword evidence="11" id="KW-1185">Reference proteome</keyword>
<dbReference type="Proteomes" id="UP000632222">
    <property type="component" value="Unassembled WGS sequence"/>
</dbReference>
<gene>
    <name evidence="10" type="ORF">GCM10008938_12090</name>
</gene>
<feature type="transmembrane region" description="Helical" evidence="7">
    <location>
        <begin position="20"/>
        <end position="40"/>
    </location>
</feature>
<dbReference type="Pfam" id="PF00664">
    <property type="entry name" value="ABC_membrane"/>
    <property type="match status" value="1"/>
</dbReference>
<keyword evidence="3" id="KW-0547">Nucleotide-binding</keyword>
<feature type="transmembrane region" description="Helical" evidence="7">
    <location>
        <begin position="245"/>
        <end position="267"/>
    </location>
</feature>
<dbReference type="InterPro" id="IPR011527">
    <property type="entry name" value="ABC1_TM_dom"/>
</dbReference>
<dbReference type="PROSITE" id="PS50929">
    <property type="entry name" value="ABC_TM1F"/>
    <property type="match status" value="1"/>
</dbReference>
<comment type="subcellular location">
    <subcellularLocation>
        <location evidence="1">Cell membrane</location>
        <topology evidence="1">Multi-pass membrane protein</topology>
    </subcellularLocation>
</comment>
<sequence>MGRQSFQQLRRLLAYARPYLGGLVVAGIASLISTGFNLFFPQLVGRLIDASFLEANLGQLNRILPILLGVFAGQAIFTGIQNYLVARSGESVVAELRKSLYRHLLGLSSNFFENNRTGDITSRLTSDISTVQSVVSTTLVQVFTVPIVLVGTLAILFFTNWKLSLLILSVVPAVALIARYLGRQIRQMSKAFQDQVAKANAHAEETLSGVRVVQSFTAENHEAARYGDLIQDSLKVALQRARMSAVLGPMIFFSIFTALALVLWYGGRLVAVKEISPGVLLTFVLYTFNIAGTVGTLTSIFAQVQSALGASSRIFELLDTQTDLPEPEKPTPLPQVKGTVQFEEVGFSYGDRGKVLENISLTAHPGEVIAIVGPSGAGKSTLVSLVPRFYDVTSGKILLDGMDLRDMELQNLRGHIGIVPQETLLFSGSISENIQYGRLQAGENEVLEAAKAANAHEFISRFPEGYATVVGERGVKLSGGQRQRIAIARALLKNPRLLILDEATSSLDSESESLVQEALNTLMQGRTTFVIAHRLSTVRSADRIVVLDQGKIVQEGRHEDLLEQGGLYKDLYELQFRNNTQA</sequence>
<dbReference type="CDD" id="cd18576">
    <property type="entry name" value="ABC_6TM_bac_exporter_ABCB8_10_like"/>
    <property type="match status" value="1"/>
</dbReference>
<dbReference type="SMART" id="SM00382">
    <property type="entry name" value="AAA"/>
    <property type="match status" value="1"/>
</dbReference>
<protein>
    <submittedName>
        <fullName evidence="10">ABC transporter ATP-binding protein</fullName>
    </submittedName>
</protein>
<dbReference type="EMBL" id="BMOD01000003">
    <property type="protein sequence ID" value="GGJ27558.1"/>
    <property type="molecule type" value="Genomic_DNA"/>
</dbReference>
<dbReference type="PROSITE" id="PS50893">
    <property type="entry name" value="ABC_TRANSPORTER_2"/>
    <property type="match status" value="1"/>
</dbReference>
<name>A0ABQ2CWF5_9DEIO</name>